<keyword evidence="7" id="KW-0902">Two-component regulatory system</keyword>
<protein>
    <recommendedName>
        <fullName evidence="3">histidine kinase</fullName>
        <ecNumber evidence="3">2.7.13.3</ecNumber>
    </recommendedName>
</protein>
<keyword evidence="8 9" id="KW-0472">Membrane</keyword>
<sequence>MFNKTRRQLTLLNSVIFLLILVMFSGTLYAYVAVQLFDKVDDSLFKRAESFRLANGRPAPSMYPRAYFDPRVFLLLRDVDGSIVNLYPYPIEELDDVKRFLSQFEQHRLRNEPLQTQKLDDHYYRILRMPYLGHDNRLVKADFTEYRVREVLAVGIVDSEVSLLSHLLRIIVTGMVISMLAILSAGFYLARRALVPIMDAWDKQSQFVADASHELRTPLAVIKSNAELLLRHPERTIEDESFRITNVVRESMRMSKLVSTLLTLARADANQMEIHLGPVVLNDVICGIAEQFKPLTEMKGIHLAVDLTDDIEITADKERLQQLIVILLDNAIKYTPETGTITLSCRRQANWATMIIEDTGAGIAAADLPRIFDRFYRGDKVRSREQGGTGLGLSIAKWIVEKHGGKIKVDSEVGVGTKFQFSLPLAKPR</sequence>
<comment type="subcellular location">
    <subcellularLocation>
        <location evidence="2">Membrane</location>
    </subcellularLocation>
</comment>
<dbReference type="PANTHER" id="PTHR43711">
    <property type="entry name" value="TWO-COMPONENT HISTIDINE KINASE"/>
    <property type="match status" value="1"/>
</dbReference>
<reference evidence="11 12" key="1">
    <citation type="submission" date="2016-10" db="EMBL/GenBank/DDBJ databases">
        <authorList>
            <person name="de Groot N.N."/>
        </authorList>
    </citation>
    <scope>NUCLEOTIDE SEQUENCE [LARGE SCALE GENOMIC DNA]</scope>
    <source>
        <strain evidence="11 12">DSM 1736</strain>
    </source>
</reference>
<dbReference type="Proteomes" id="UP000214880">
    <property type="component" value="Unassembled WGS sequence"/>
</dbReference>
<dbReference type="SMART" id="SM00388">
    <property type="entry name" value="HisKA"/>
    <property type="match status" value="1"/>
</dbReference>
<dbReference type="STRING" id="146817.SAMN04488502_11813"/>
<dbReference type="Gene3D" id="3.30.565.10">
    <property type="entry name" value="Histidine kinase-like ATPase, C-terminal domain"/>
    <property type="match status" value="1"/>
</dbReference>
<keyword evidence="6 11" id="KW-0418">Kinase</keyword>
<dbReference type="InterPro" id="IPR036097">
    <property type="entry name" value="HisK_dim/P_sf"/>
</dbReference>
<dbReference type="SMART" id="SM00387">
    <property type="entry name" value="HATPase_c"/>
    <property type="match status" value="1"/>
</dbReference>
<dbReference type="CDD" id="cd00075">
    <property type="entry name" value="HATPase"/>
    <property type="match status" value="1"/>
</dbReference>
<name>A0A1H0AJ30_9FIRM</name>
<dbReference type="PROSITE" id="PS50109">
    <property type="entry name" value="HIS_KIN"/>
    <property type="match status" value="1"/>
</dbReference>
<keyword evidence="4" id="KW-0597">Phosphoprotein</keyword>
<dbReference type="InterPro" id="IPR003594">
    <property type="entry name" value="HATPase_dom"/>
</dbReference>
<dbReference type="EC" id="2.7.13.3" evidence="3"/>
<organism evidence="11 12">
    <name type="scientific">Dendrosporobacter quercicolus</name>
    <dbReference type="NCBI Taxonomy" id="146817"/>
    <lineage>
        <taxon>Bacteria</taxon>
        <taxon>Bacillati</taxon>
        <taxon>Bacillota</taxon>
        <taxon>Negativicutes</taxon>
        <taxon>Selenomonadales</taxon>
        <taxon>Sporomusaceae</taxon>
        <taxon>Dendrosporobacter</taxon>
    </lineage>
</organism>
<evidence type="ECO:0000256" key="5">
    <source>
        <dbReference type="ARBA" id="ARBA00022679"/>
    </source>
</evidence>
<dbReference type="FunFam" id="1.10.287.130:FF:000001">
    <property type="entry name" value="Two-component sensor histidine kinase"/>
    <property type="match status" value="1"/>
</dbReference>
<dbReference type="InterPro" id="IPR005467">
    <property type="entry name" value="His_kinase_dom"/>
</dbReference>
<keyword evidence="12" id="KW-1185">Reference proteome</keyword>
<feature type="transmembrane region" description="Helical" evidence="9">
    <location>
        <begin position="12"/>
        <end position="34"/>
    </location>
</feature>
<evidence type="ECO:0000256" key="3">
    <source>
        <dbReference type="ARBA" id="ARBA00012438"/>
    </source>
</evidence>
<dbReference type="Pfam" id="PF00512">
    <property type="entry name" value="HisKA"/>
    <property type="match status" value="1"/>
</dbReference>
<dbReference type="RefSeq" id="WP_092075100.1">
    <property type="nucleotide sequence ID" value="NZ_FNHB01000018.1"/>
</dbReference>
<evidence type="ECO:0000256" key="8">
    <source>
        <dbReference type="ARBA" id="ARBA00023136"/>
    </source>
</evidence>
<dbReference type="Pfam" id="PF02518">
    <property type="entry name" value="HATPase_c"/>
    <property type="match status" value="1"/>
</dbReference>
<feature type="domain" description="Histidine kinase" evidence="10">
    <location>
        <begin position="210"/>
        <end position="427"/>
    </location>
</feature>
<dbReference type="AlphaFoldDB" id="A0A1H0AJ30"/>
<evidence type="ECO:0000256" key="6">
    <source>
        <dbReference type="ARBA" id="ARBA00022777"/>
    </source>
</evidence>
<dbReference type="SUPFAM" id="SSF55874">
    <property type="entry name" value="ATPase domain of HSP90 chaperone/DNA topoisomerase II/histidine kinase"/>
    <property type="match status" value="1"/>
</dbReference>
<evidence type="ECO:0000256" key="4">
    <source>
        <dbReference type="ARBA" id="ARBA00022553"/>
    </source>
</evidence>
<feature type="transmembrane region" description="Helical" evidence="9">
    <location>
        <begin position="167"/>
        <end position="190"/>
    </location>
</feature>
<dbReference type="CDD" id="cd00082">
    <property type="entry name" value="HisKA"/>
    <property type="match status" value="1"/>
</dbReference>
<dbReference type="PRINTS" id="PR00344">
    <property type="entry name" value="BCTRLSENSOR"/>
</dbReference>
<dbReference type="InterPro" id="IPR004358">
    <property type="entry name" value="Sig_transdc_His_kin-like_C"/>
</dbReference>
<keyword evidence="9" id="KW-1133">Transmembrane helix</keyword>
<dbReference type="EMBL" id="FNHB01000018">
    <property type="protein sequence ID" value="SDN32796.1"/>
    <property type="molecule type" value="Genomic_DNA"/>
</dbReference>
<accession>A0A1H0AJ30</accession>
<keyword evidence="5" id="KW-0808">Transferase</keyword>
<comment type="catalytic activity">
    <reaction evidence="1">
        <text>ATP + protein L-histidine = ADP + protein N-phospho-L-histidine.</text>
        <dbReference type="EC" id="2.7.13.3"/>
    </reaction>
</comment>
<dbReference type="PANTHER" id="PTHR43711:SF1">
    <property type="entry name" value="HISTIDINE KINASE 1"/>
    <property type="match status" value="1"/>
</dbReference>
<evidence type="ECO:0000313" key="12">
    <source>
        <dbReference type="Proteomes" id="UP000214880"/>
    </source>
</evidence>
<dbReference type="GO" id="GO:0016020">
    <property type="term" value="C:membrane"/>
    <property type="evidence" value="ECO:0007669"/>
    <property type="project" value="UniProtKB-SubCell"/>
</dbReference>
<evidence type="ECO:0000256" key="9">
    <source>
        <dbReference type="SAM" id="Phobius"/>
    </source>
</evidence>
<proteinExistence type="predicted"/>
<dbReference type="FunFam" id="3.30.565.10:FF:000006">
    <property type="entry name" value="Sensor histidine kinase WalK"/>
    <property type="match status" value="1"/>
</dbReference>
<evidence type="ECO:0000313" key="11">
    <source>
        <dbReference type="EMBL" id="SDN32796.1"/>
    </source>
</evidence>
<dbReference type="Gene3D" id="1.10.287.130">
    <property type="match status" value="1"/>
</dbReference>
<evidence type="ECO:0000256" key="1">
    <source>
        <dbReference type="ARBA" id="ARBA00000085"/>
    </source>
</evidence>
<gene>
    <name evidence="11" type="ORF">SAMN04488502_11813</name>
</gene>
<dbReference type="InterPro" id="IPR036890">
    <property type="entry name" value="HATPase_C_sf"/>
</dbReference>
<dbReference type="InterPro" id="IPR050736">
    <property type="entry name" value="Sensor_HK_Regulatory"/>
</dbReference>
<dbReference type="GO" id="GO:0000155">
    <property type="term" value="F:phosphorelay sensor kinase activity"/>
    <property type="evidence" value="ECO:0007669"/>
    <property type="project" value="InterPro"/>
</dbReference>
<dbReference type="SUPFAM" id="SSF47384">
    <property type="entry name" value="Homodimeric domain of signal transducing histidine kinase"/>
    <property type="match status" value="1"/>
</dbReference>
<evidence type="ECO:0000256" key="7">
    <source>
        <dbReference type="ARBA" id="ARBA00023012"/>
    </source>
</evidence>
<dbReference type="OrthoDB" id="9786919at2"/>
<keyword evidence="9" id="KW-0812">Transmembrane</keyword>
<evidence type="ECO:0000256" key="2">
    <source>
        <dbReference type="ARBA" id="ARBA00004370"/>
    </source>
</evidence>
<dbReference type="InterPro" id="IPR003661">
    <property type="entry name" value="HisK_dim/P_dom"/>
</dbReference>
<evidence type="ECO:0000259" key="10">
    <source>
        <dbReference type="PROSITE" id="PS50109"/>
    </source>
</evidence>